<dbReference type="Gene3D" id="1.10.510.10">
    <property type="entry name" value="Transferase(Phosphotransferase) domain 1"/>
    <property type="match status" value="1"/>
</dbReference>
<dbReference type="GO" id="GO:0043235">
    <property type="term" value="C:receptor complex"/>
    <property type="evidence" value="ECO:0007669"/>
    <property type="project" value="TreeGrafter"/>
</dbReference>
<evidence type="ECO:0000259" key="10">
    <source>
        <dbReference type="PROSITE" id="PS50011"/>
    </source>
</evidence>
<evidence type="ECO:0000256" key="3">
    <source>
        <dbReference type="ARBA" id="ARBA00022741"/>
    </source>
</evidence>
<accession>A0A8C0WR78</accession>
<dbReference type="PANTHER" id="PTHR24416:SF564">
    <property type="entry name" value="MACROPHAGE-STIMULATING PROTEIN RECEPTOR"/>
    <property type="match status" value="1"/>
</dbReference>
<keyword evidence="9" id="KW-0812">Transmembrane</keyword>
<keyword evidence="6" id="KW-0829">Tyrosine-protein kinase</keyword>
<evidence type="ECO:0000256" key="5">
    <source>
        <dbReference type="ARBA" id="ARBA00022840"/>
    </source>
</evidence>
<dbReference type="InterPro" id="IPR020635">
    <property type="entry name" value="Tyr_kinase_cat_dom"/>
</dbReference>
<proteinExistence type="predicted"/>
<feature type="domain" description="Protein kinase" evidence="10">
    <location>
        <begin position="1"/>
        <end position="201"/>
    </location>
</feature>
<dbReference type="PROSITE" id="PS00109">
    <property type="entry name" value="PROTEIN_KINASE_TYR"/>
    <property type="match status" value="1"/>
</dbReference>
<dbReference type="GO" id="GO:0007169">
    <property type="term" value="P:cell surface receptor protein tyrosine kinase signaling pathway"/>
    <property type="evidence" value="ECO:0007669"/>
    <property type="project" value="TreeGrafter"/>
</dbReference>
<dbReference type="InterPro" id="IPR050122">
    <property type="entry name" value="RTK"/>
</dbReference>
<evidence type="ECO:0000256" key="9">
    <source>
        <dbReference type="SAM" id="Phobius"/>
    </source>
</evidence>
<dbReference type="InterPro" id="IPR008266">
    <property type="entry name" value="Tyr_kinase_AS"/>
</dbReference>
<evidence type="ECO:0000256" key="1">
    <source>
        <dbReference type="ARBA" id="ARBA00022553"/>
    </source>
</evidence>
<dbReference type="AlphaFoldDB" id="A0A8C0WR78"/>
<evidence type="ECO:0000256" key="7">
    <source>
        <dbReference type="ARBA" id="ARBA00023170"/>
    </source>
</evidence>
<feature type="region of interest" description="Disordered" evidence="8">
    <location>
        <begin position="230"/>
        <end position="258"/>
    </location>
</feature>
<dbReference type="PRINTS" id="PR00109">
    <property type="entry name" value="TYRKINASE"/>
</dbReference>
<dbReference type="PANTHER" id="PTHR24416">
    <property type="entry name" value="TYROSINE-PROTEIN KINASE RECEPTOR"/>
    <property type="match status" value="1"/>
</dbReference>
<evidence type="ECO:0000256" key="2">
    <source>
        <dbReference type="ARBA" id="ARBA00022679"/>
    </source>
</evidence>
<dbReference type="InterPro" id="IPR001245">
    <property type="entry name" value="Ser-Thr/Tyr_kinase_cat_dom"/>
</dbReference>
<keyword evidence="9" id="KW-1133">Transmembrane helix</keyword>
<name>A0A8C0WR78_CASCN</name>
<dbReference type="GO" id="GO:0006909">
    <property type="term" value="P:phagocytosis"/>
    <property type="evidence" value="ECO:0007669"/>
    <property type="project" value="TreeGrafter"/>
</dbReference>
<keyword evidence="4" id="KW-0418">Kinase</keyword>
<feature type="compositionally biased region" description="Low complexity" evidence="8">
    <location>
        <begin position="234"/>
        <end position="245"/>
    </location>
</feature>
<keyword evidence="3" id="KW-0547">Nucleotide-binding</keyword>
<evidence type="ECO:0000256" key="6">
    <source>
        <dbReference type="ARBA" id="ARBA00023137"/>
    </source>
</evidence>
<keyword evidence="9" id="KW-0472">Membrane</keyword>
<evidence type="ECO:0000256" key="4">
    <source>
        <dbReference type="ARBA" id="ARBA00022777"/>
    </source>
</evidence>
<keyword evidence="2" id="KW-0808">Transferase</keyword>
<dbReference type="FunFam" id="1.10.510.10:FF:000093">
    <property type="entry name" value="Hepatocyte growth factor receptor"/>
    <property type="match status" value="1"/>
</dbReference>
<dbReference type="SMART" id="SM00219">
    <property type="entry name" value="TyrKc"/>
    <property type="match status" value="1"/>
</dbReference>
<dbReference type="GO" id="GO:0004714">
    <property type="term" value="F:transmembrane receptor protein tyrosine kinase activity"/>
    <property type="evidence" value="ECO:0007669"/>
    <property type="project" value="TreeGrafter"/>
</dbReference>
<dbReference type="Pfam" id="PF07714">
    <property type="entry name" value="PK_Tyr_Ser-Thr"/>
    <property type="match status" value="1"/>
</dbReference>
<protein>
    <recommendedName>
        <fullName evidence="10">Protein kinase domain-containing protein</fullName>
    </recommendedName>
</protein>
<organism evidence="11">
    <name type="scientific">Castor canadensis</name>
    <name type="common">American beaver</name>
    <dbReference type="NCBI Taxonomy" id="51338"/>
    <lineage>
        <taxon>Eukaryota</taxon>
        <taxon>Metazoa</taxon>
        <taxon>Chordata</taxon>
        <taxon>Craniata</taxon>
        <taxon>Vertebrata</taxon>
        <taxon>Euteleostomi</taxon>
        <taxon>Mammalia</taxon>
        <taxon>Eutheria</taxon>
        <taxon>Euarchontoglires</taxon>
        <taxon>Glires</taxon>
        <taxon>Rodentia</taxon>
        <taxon>Castorimorpha</taxon>
        <taxon>Castoridae</taxon>
        <taxon>Castor</taxon>
    </lineage>
</organism>
<sequence>FLSLPPFSPSFLLSFFFHTTPFYFIYFLFHLCSQNPTVKDLISFGLQVARGMEYLAEQKFVHRDLAARNCMLDESFTVKVADFGLARDILDKEYYSVRQQRHARLPVKWMALESLQTYRFTTKSDVWSFGVLLWELLTRGAPPYPHIDPFDLTQFLARGRRLPQPEYCPNSLYQLMQQCWEADPAVRPTFRALVVEMEQVVASLLGDHYVKLSAAYVNFNPGALVEENVLPEQPQSSPMLSSTSRPRPRPLSEPLLFS</sequence>
<dbReference type="GO" id="GO:0005524">
    <property type="term" value="F:ATP binding"/>
    <property type="evidence" value="ECO:0007669"/>
    <property type="project" value="UniProtKB-KW"/>
</dbReference>
<keyword evidence="7" id="KW-0675">Receptor</keyword>
<feature type="transmembrane region" description="Helical" evidence="9">
    <location>
        <begin position="12"/>
        <end position="29"/>
    </location>
</feature>
<dbReference type="GO" id="GO:0007399">
    <property type="term" value="P:nervous system development"/>
    <property type="evidence" value="ECO:0007669"/>
    <property type="project" value="TreeGrafter"/>
</dbReference>
<reference evidence="11" key="1">
    <citation type="submission" date="2023-09" db="UniProtKB">
        <authorList>
            <consortium name="Ensembl"/>
        </authorList>
    </citation>
    <scope>IDENTIFICATION</scope>
</reference>
<dbReference type="GO" id="GO:0005886">
    <property type="term" value="C:plasma membrane"/>
    <property type="evidence" value="ECO:0007669"/>
    <property type="project" value="TreeGrafter"/>
</dbReference>
<dbReference type="GO" id="GO:0016477">
    <property type="term" value="P:cell migration"/>
    <property type="evidence" value="ECO:0007669"/>
    <property type="project" value="TreeGrafter"/>
</dbReference>
<keyword evidence="1" id="KW-0597">Phosphoprotein</keyword>
<evidence type="ECO:0000313" key="11">
    <source>
        <dbReference type="Ensembl" id="ENSCCNP00000014998.1"/>
    </source>
</evidence>
<dbReference type="PROSITE" id="PS50011">
    <property type="entry name" value="PROTEIN_KINASE_DOM"/>
    <property type="match status" value="1"/>
</dbReference>
<keyword evidence="5" id="KW-0067">ATP-binding</keyword>
<gene>
    <name evidence="11" type="primary">Mst1r</name>
</gene>
<dbReference type="SUPFAM" id="SSF56112">
    <property type="entry name" value="Protein kinase-like (PK-like)"/>
    <property type="match status" value="1"/>
</dbReference>
<dbReference type="InterPro" id="IPR000719">
    <property type="entry name" value="Prot_kinase_dom"/>
</dbReference>
<dbReference type="InterPro" id="IPR011009">
    <property type="entry name" value="Kinase-like_dom_sf"/>
</dbReference>
<evidence type="ECO:0000256" key="8">
    <source>
        <dbReference type="SAM" id="MobiDB-lite"/>
    </source>
</evidence>
<dbReference type="Ensembl" id="ENSCCNT00000019621.1">
    <property type="protein sequence ID" value="ENSCCNP00000014998.1"/>
    <property type="gene ID" value="ENSCCNG00000014801.1"/>
</dbReference>